<keyword evidence="3" id="KW-1185">Reference proteome</keyword>
<sequence>MAFVRLAFDVPLQLCSVASRVKLSDAPARDSHRIGSDQPRQAAAAAAAPAPTSTSTPGTRPPPQVSCRVVCVCARARAALLTVSVRRDDIEGACGCRRIREPLNPDADGLLMCLRILMVRRETLFNFCRKGCLHTPLL</sequence>
<gene>
    <name evidence="2" type="ORF">SEVIR_9G317700v2</name>
</gene>
<protein>
    <submittedName>
        <fullName evidence="2">Uncharacterized protein</fullName>
    </submittedName>
</protein>
<dbReference type="EMBL" id="CM016560">
    <property type="protein sequence ID" value="TKV94773.1"/>
    <property type="molecule type" value="Genomic_DNA"/>
</dbReference>
<reference evidence="2" key="1">
    <citation type="submission" date="2019-03" db="EMBL/GenBank/DDBJ databases">
        <title>WGS assembly of Setaria viridis.</title>
        <authorList>
            <person name="Huang P."/>
            <person name="Jenkins J."/>
            <person name="Grimwood J."/>
            <person name="Barry K."/>
            <person name="Healey A."/>
            <person name="Mamidi S."/>
            <person name="Sreedasyam A."/>
            <person name="Shu S."/>
            <person name="Feldman M."/>
            <person name="Wu J."/>
            <person name="Yu Y."/>
            <person name="Chen C."/>
            <person name="Johnson J."/>
            <person name="Rokhsar D."/>
            <person name="Baxter I."/>
            <person name="Schmutz J."/>
            <person name="Brutnell T."/>
            <person name="Kellogg E."/>
        </authorList>
    </citation>
    <scope>NUCLEOTIDE SEQUENCE [LARGE SCALE GENOMIC DNA]</scope>
</reference>
<dbReference type="Gramene" id="TKV94773">
    <property type="protein sequence ID" value="TKV94773"/>
    <property type="gene ID" value="SEVIR_9G317700v2"/>
</dbReference>
<evidence type="ECO:0000313" key="3">
    <source>
        <dbReference type="Proteomes" id="UP000298652"/>
    </source>
</evidence>
<feature type="compositionally biased region" description="Low complexity" evidence="1">
    <location>
        <begin position="38"/>
        <end position="58"/>
    </location>
</feature>
<organism evidence="2 3">
    <name type="scientific">Setaria viridis</name>
    <name type="common">Green bristlegrass</name>
    <name type="synonym">Setaria italica subsp. viridis</name>
    <dbReference type="NCBI Taxonomy" id="4556"/>
    <lineage>
        <taxon>Eukaryota</taxon>
        <taxon>Viridiplantae</taxon>
        <taxon>Streptophyta</taxon>
        <taxon>Embryophyta</taxon>
        <taxon>Tracheophyta</taxon>
        <taxon>Spermatophyta</taxon>
        <taxon>Magnoliopsida</taxon>
        <taxon>Liliopsida</taxon>
        <taxon>Poales</taxon>
        <taxon>Poaceae</taxon>
        <taxon>PACMAD clade</taxon>
        <taxon>Panicoideae</taxon>
        <taxon>Panicodae</taxon>
        <taxon>Paniceae</taxon>
        <taxon>Cenchrinae</taxon>
        <taxon>Setaria</taxon>
    </lineage>
</organism>
<evidence type="ECO:0000313" key="2">
    <source>
        <dbReference type="EMBL" id="TKV94773.1"/>
    </source>
</evidence>
<dbReference type="Proteomes" id="UP000298652">
    <property type="component" value="Chromosome 9"/>
</dbReference>
<name>A0A4U6T2H2_SETVI</name>
<feature type="region of interest" description="Disordered" evidence="1">
    <location>
        <begin position="28"/>
        <end position="64"/>
    </location>
</feature>
<proteinExistence type="predicted"/>
<dbReference type="AlphaFoldDB" id="A0A4U6T2H2"/>
<accession>A0A4U6T2H2</accession>
<evidence type="ECO:0000256" key="1">
    <source>
        <dbReference type="SAM" id="MobiDB-lite"/>
    </source>
</evidence>